<organism evidence="3 4">
    <name type="scientific">Sphagnurus paluster</name>
    <dbReference type="NCBI Taxonomy" id="117069"/>
    <lineage>
        <taxon>Eukaryota</taxon>
        <taxon>Fungi</taxon>
        <taxon>Dikarya</taxon>
        <taxon>Basidiomycota</taxon>
        <taxon>Agaricomycotina</taxon>
        <taxon>Agaricomycetes</taxon>
        <taxon>Agaricomycetidae</taxon>
        <taxon>Agaricales</taxon>
        <taxon>Tricholomatineae</taxon>
        <taxon>Lyophyllaceae</taxon>
        <taxon>Sphagnurus</taxon>
    </lineage>
</organism>
<dbReference type="OrthoDB" id="425936at2759"/>
<comment type="caution">
    <text evidence="3">The sequence shown here is derived from an EMBL/GenBank/DDBJ whole genome shotgun (WGS) entry which is preliminary data.</text>
</comment>
<keyword evidence="1" id="KW-0732">Signal</keyword>
<dbReference type="SUPFAM" id="SSF50956">
    <property type="entry name" value="Thermostable phytase (3-phytase)"/>
    <property type="match status" value="1"/>
</dbReference>
<proteinExistence type="predicted"/>
<dbReference type="InterPro" id="IPR027372">
    <property type="entry name" value="Phytase-like_dom"/>
</dbReference>
<evidence type="ECO:0000259" key="2">
    <source>
        <dbReference type="Pfam" id="PF13449"/>
    </source>
</evidence>
<dbReference type="PANTHER" id="PTHR37957:SF1">
    <property type="entry name" value="PHYTASE-LIKE DOMAIN-CONTAINING PROTEIN"/>
    <property type="match status" value="1"/>
</dbReference>
<feature type="signal peptide" evidence="1">
    <location>
        <begin position="1"/>
        <end position="26"/>
    </location>
</feature>
<gene>
    <name evidence="3" type="ORF">H0H81_009124</name>
</gene>
<accession>A0A9P7FPU2</accession>
<keyword evidence="4" id="KW-1185">Reference proteome</keyword>
<dbReference type="Proteomes" id="UP000717328">
    <property type="component" value="Unassembled WGS sequence"/>
</dbReference>
<protein>
    <recommendedName>
        <fullName evidence="2">Phytase-like domain-containing protein</fullName>
    </recommendedName>
</protein>
<dbReference type="EMBL" id="JABCKI010005976">
    <property type="protein sequence ID" value="KAG5636099.1"/>
    <property type="molecule type" value="Genomic_DNA"/>
</dbReference>
<evidence type="ECO:0000256" key="1">
    <source>
        <dbReference type="SAM" id="SignalP"/>
    </source>
</evidence>
<feature type="domain" description="Phytase-like" evidence="2">
    <location>
        <begin position="168"/>
        <end position="347"/>
    </location>
</feature>
<evidence type="ECO:0000313" key="4">
    <source>
        <dbReference type="Proteomes" id="UP000717328"/>
    </source>
</evidence>
<dbReference type="Pfam" id="PF13449">
    <property type="entry name" value="Phytase-like"/>
    <property type="match status" value="1"/>
</dbReference>
<evidence type="ECO:0000313" key="3">
    <source>
        <dbReference type="EMBL" id="KAG5636099.1"/>
    </source>
</evidence>
<sequence length="525" mass="56024">MHSFSLFCILGSPSLLGTSWLVGVNAVPAGDGTNASPVASAAQAAVSVTVDGLAYVNKNVHRHLGCASRSGVPRVRYALETETRNVVAQARRHELQFTLAPYTSSANLDFATAQETFKIFYLNTTLEVERGNVKTSGLDPNAIRPAQSGFPTVPSADPQMPIASSSEPDLTLDVEGIVLNADGSYWISNEYGPYIYQFSADGDLQQTIQPPSAILPVVSGSLDFTSENDPDTYIESMAPVTNTLYAMLQSATIQEGGDDKSTPRFTRLLAYMSNPLVSVPLIGEWVVPLPQSSKGNTEACSEIHFLGAGVFLALSRDGDERGGGDNNSGYKQADLFSISKATDIHGTKFDSPSNPIASNRKLRKGITAAMYLSFVNFVDDLARFGLHNDLHFSKVHWNWVVFLAVPCISDALLGTVGNLLVTAYQAVAPSAALNVAADAVGARLPFNHGEYRYSYPCDVASESAVPSISDALLGTIGSLLGTAYQAVASEAALEVSADTVGARLPSRRILLFRVRDDDPEEEEGA</sequence>
<feature type="chain" id="PRO_5040319756" description="Phytase-like domain-containing protein" evidence="1">
    <location>
        <begin position="27"/>
        <end position="525"/>
    </location>
</feature>
<dbReference type="AlphaFoldDB" id="A0A9P7FPU2"/>
<name>A0A9P7FPU2_9AGAR</name>
<reference evidence="3" key="2">
    <citation type="submission" date="2021-10" db="EMBL/GenBank/DDBJ databases">
        <title>Phylogenomics reveals ancestral predisposition of the termite-cultivated fungus Termitomyces towards a domesticated lifestyle.</title>
        <authorList>
            <person name="Auxier B."/>
            <person name="Grum-Grzhimaylo A."/>
            <person name="Cardenas M.E."/>
            <person name="Lodge J.D."/>
            <person name="Laessoe T."/>
            <person name="Pedersen O."/>
            <person name="Smith M.E."/>
            <person name="Kuyper T.W."/>
            <person name="Franco-Molano E.A."/>
            <person name="Baroni T.J."/>
            <person name="Aanen D.K."/>
        </authorList>
    </citation>
    <scope>NUCLEOTIDE SEQUENCE</scope>
    <source>
        <strain evidence="3">D49</strain>
    </source>
</reference>
<dbReference type="PANTHER" id="PTHR37957">
    <property type="entry name" value="BLR7070 PROTEIN"/>
    <property type="match status" value="1"/>
</dbReference>
<reference evidence="3" key="1">
    <citation type="submission" date="2021-02" db="EMBL/GenBank/DDBJ databases">
        <authorList>
            <person name="Nieuwenhuis M."/>
            <person name="Van De Peppel L.J.J."/>
        </authorList>
    </citation>
    <scope>NUCLEOTIDE SEQUENCE</scope>
    <source>
        <strain evidence="3">D49</strain>
    </source>
</reference>